<dbReference type="Gene3D" id="1.25.40.10">
    <property type="entry name" value="Tetratricopeptide repeat domain"/>
    <property type="match status" value="1"/>
</dbReference>
<comment type="caution">
    <text evidence="6">The sequence shown here is derived from an EMBL/GenBank/DDBJ whole genome shotgun (WGS) entry which is preliminary data.</text>
</comment>
<dbReference type="Pfam" id="PF12969">
    <property type="entry name" value="DUF3857"/>
    <property type="match status" value="1"/>
</dbReference>
<sequence length="864" mass="93901">MRKTGLLALVLSSAAWSADFKIAPPAAWVIANQPLPIVASDNAADLRLVEIQTRYDTQGVHQYAHQIVRVLQPQAVQAFGTVGAVWQPATDKLTFHRISIRRDGTEIDALKDGSGIQVIRREAGLEAATIDGRLTATLPLPDLRVGDEIELAYTIDSLNPVLAGHLEGDSTLVRALPLDRMIVRHSWAKSLPMHWLVGNGLPRPIITNADGITAITIDRSNYLAPLAPSRYIDANRLTVTDFPDWQSLSRLFAGLFDKAATLAPDSPVRAEVARIAAASSEPKARASAALALVQTQIRYLARLDGLGSYQPASADDVWKQRAGDCKGKTALLTAILRGLGIDAEPALVSTQLGDGLDKTLPVAGRFNHVIVRATIAGKAYWLDGTRIGDRDLDSLAVPAFQWALPLTAAGSALVPLIATEPARPTEEWTLDLDARDGISLPAKATGIGILRGDGASGFRTMMSFLSPAQRDQVLTKLWSERHDWLEIKAVTYAVDDKSGEVRIGFTGTGKMDWNTKGADASYRYQANKAFLGTLVAPQRSPDEPAAPVQVGETYTVTHQTILLPNKGAGFYVDGEAIDRTEGGIHYQRTATIREGAFTMMATTRNKAEELSLADAKAADEKATEIFNKNLYVHLPSNYTPTAQEGAQNPIKKEGPEASLAAISSLMQDRKNPEAIAALDAHMAKYGKTAQLLATKASILAQLNKADDADALLDEALAMDGRSYFAILGKVNLLLRRNRNDDAMILLDRLVLIYPDQGDPYLLRSRLKNQMNRPEPALADALLATSKLPDRPDARNLAINLLLHFKRFDEALQQADDLLKIAPESAQAHWLRGQVLATMNRNSDAYTELQRSNAIHPMCPPIFSS</sequence>
<organism evidence="6 7">
    <name type="scientific">Sphingomonas vulcanisoli</name>
    <dbReference type="NCBI Taxonomy" id="1658060"/>
    <lineage>
        <taxon>Bacteria</taxon>
        <taxon>Pseudomonadati</taxon>
        <taxon>Pseudomonadota</taxon>
        <taxon>Alphaproteobacteria</taxon>
        <taxon>Sphingomonadales</taxon>
        <taxon>Sphingomonadaceae</taxon>
        <taxon>Sphingomonas</taxon>
    </lineage>
</organism>
<dbReference type="InterPro" id="IPR011990">
    <property type="entry name" value="TPR-like_helical_dom_sf"/>
</dbReference>
<proteinExistence type="predicted"/>
<feature type="signal peptide" evidence="3">
    <location>
        <begin position="1"/>
        <end position="17"/>
    </location>
</feature>
<evidence type="ECO:0000256" key="1">
    <source>
        <dbReference type="ARBA" id="ARBA00022737"/>
    </source>
</evidence>
<evidence type="ECO:0000313" key="6">
    <source>
        <dbReference type="EMBL" id="NIJ06904.1"/>
    </source>
</evidence>
<protein>
    <submittedName>
        <fullName evidence="6">Tetratricopeptide (TPR) repeat protein</fullName>
    </submittedName>
</protein>
<feature type="chain" id="PRO_5046521575" evidence="3">
    <location>
        <begin position="18"/>
        <end position="864"/>
    </location>
</feature>
<evidence type="ECO:0000256" key="2">
    <source>
        <dbReference type="ARBA" id="ARBA00022803"/>
    </source>
</evidence>
<dbReference type="PANTHER" id="PTHR44858:SF1">
    <property type="entry name" value="UDP-N-ACETYLGLUCOSAMINE--PEPTIDE N-ACETYLGLUCOSAMINYLTRANSFERASE SPINDLY-RELATED"/>
    <property type="match status" value="1"/>
</dbReference>
<dbReference type="Proteomes" id="UP000727456">
    <property type="component" value="Unassembled WGS sequence"/>
</dbReference>
<keyword evidence="7" id="KW-1185">Reference proteome</keyword>
<dbReference type="RefSeq" id="WP_167071669.1">
    <property type="nucleotide sequence ID" value="NZ_JAAOZC010000001.1"/>
</dbReference>
<keyword evidence="2" id="KW-0802">TPR repeat</keyword>
<evidence type="ECO:0000259" key="4">
    <source>
        <dbReference type="Pfam" id="PF01841"/>
    </source>
</evidence>
<dbReference type="PANTHER" id="PTHR44858">
    <property type="entry name" value="TETRATRICOPEPTIDE REPEAT PROTEIN 6"/>
    <property type="match status" value="1"/>
</dbReference>
<evidence type="ECO:0000259" key="5">
    <source>
        <dbReference type="Pfam" id="PF12969"/>
    </source>
</evidence>
<dbReference type="InterPro" id="IPR038765">
    <property type="entry name" value="Papain-like_cys_pep_sf"/>
</dbReference>
<keyword evidence="3" id="KW-0732">Signal</keyword>
<dbReference type="SUPFAM" id="SSF48452">
    <property type="entry name" value="TPR-like"/>
    <property type="match status" value="1"/>
</dbReference>
<gene>
    <name evidence="6" type="ORF">FHS31_000486</name>
</gene>
<reference evidence="6 7" key="1">
    <citation type="submission" date="2020-03" db="EMBL/GenBank/DDBJ databases">
        <title>Genomic Encyclopedia of Type Strains, Phase III (KMG-III): the genomes of soil and plant-associated and newly described type strains.</title>
        <authorList>
            <person name="Whitman W."/>
        </authorList>
    </citation>
    <scope>NUCLEOTIDE SEQUENCE [LARGE SCALE GENOMIC DNA]</scope>
    <source>
        <strain evidence="6 7">CECT 8804</strain>
    </source>
</reference>
<feature type="domain" description="Transglutaminase-like" evidence="4">
    <location>
        <begin position="273"/>
        <end position="345"/>
    </location>
</feature>
<evidence type="ECO:0000256" key="3">
    <source>
        <dbReference type="SAM" id="SignalP"/>
    </source>
</evidence>
<dbReference type="Pfam" id="PF14559">
    <property type="entry name" value="TPR_19"/>
    <property type="match status" value="1"/>
</dbReference>
<dbReference type="Gene3D" id="3.10.620.30">
    <property type="match status" value="1"/>
</dbReference>
<dbReference type="Pfam" id="PF01841">
    <property type="entry name" value="Transglut_core"/>
    <property type="match status" value="1"/>
</dbReference>
<dbReference type="EMBL" id="JAAOZC010000001">
    <property type="protein sequence ID" value="NIJ06904.1"/>
    <property type="molecule type" value="Genomic_DNA"/>
</dbReference>
<dbReference type="InterPro" id="IPR024618">
    <property type="entry name" value="DUF3857"/>
</dbReference>
<dbReference type="InterPro" id="IPR050498">
    <property type="entry name" value="Ycf3"/>
</dbReference>
<dbReference type="Gene3D" id="2.60.40.3140">
    <property type="match status" value="1"/>
</dbReference>
<evidence type="ECO:0000313" key="7">
    <source>
        <dbReference type="Proteomes" id="UP000727456"/>
    </source>
</evidence>
<dbReference type="SUPFAM" id="SSF54001">
    <property type="entry name" value="Cysteine proteinases"/>
    <property type="match status" value="1"/>
</dbReference>
<accession>A0ABX0TRY0</accession>
<name>A0ABX0TRY0_9SPHN</name>
<keyword evidence="1" id="KW-0677">Repeat</keyword>
<dbReference type="InterPro" id="IPR002931">
    <property type="entry name" value="Transglutaminase-like"/>
</dbReference>
<feature type="domain" description="DUF3857" evidence="5">
    <location>
        <begin position="61"/>
        <end position="222"/>
    </location>
</feature>